<feature type="compositionally biased region" description="Basic residues" evidence="1">
    <location>
        <begin position="303"/>
        <end position="320"/>
    </location>
</feature>
<keyword evidence="3" id="KW-1185">Reference proteome</keyword>
<dbReference type="AlphaFoldDB" id="A0A6I4WBK5"/>
<dbReference type="RefSeq" id="WP_161103714.1">
    <property type="nucleotide sequence ID" value="NZ_JBHLYI010000006.1"/>
</dbReference>
<comment type="caution">
    <text evidence="2">The sequence shown here is derived from an EMBL/GenBank/DDBJ whole genome shotgun (WGS) entry which is preliminary data.</text>
</comment>
<evidence type="ECO:0000313" key="3">
    <source>
        <dbReference type="Proteomes" id="UP000431901"/>
    </source>
</evidence>
<proteinExistence type="predicted"/>
<dbReference type="OrthoDB" id="5122593at2"/>
<dbReference type="EMBL" id="WUTW01000002">
    <property type="protein sequence ID" value="MXQ65645.1"/>
    <property type="molecule type" value="Genomic_DNA"/>
</dbReference>
<evidence type="ECO:0000313" key="2">
    <source>
        <dbReference type="EMBL" id="MXQ65645.1"/>
    </source>
</evidence>
<sequence length="329" mass="36878">MSEIWGGGETDRVKDQLGHKIQTGISITAELVTAWQQHAASRWQQLQYQAQQMDRAAADRLRAQHLADEPIMRQVWSARWWDRADENEIAEVWEVAASWAHGDDPAGGRAVGRMRSEISKRYGVDVDPVTTRGPQIVERLAVATAPTEAATTELRKRREAAQARGEDPVLVAKAELVRRELTESWWKSAQDDEVIAVLEQMEEWSDGQVKRDLQDWFRQVGRDVLGTEKFDVLVGRADEPPAVEPDAESPVPAVENEELIARQDEANAKDLEATGDEELREQVTAAARSSKGIPPTARLNAGSRRRGLGSKKPRRSRVLRRSADTEVTR</sequence>
<protein>
    <submittedName>
        <fullName evidence="2">Uncharacterized protein</fullName>
    </submittedName>
</protein>
<gene>
    <name evidence="2" type="ORF">GQ466_16570</name>
</gene>
<name>A0A6I4WBK5_9ACTN</name>
<organism evidence="2 3">
    <name type="scientific">Actinomadura rayongensis</name>
    <dbReference type="NCBI Taxonomy" id="1429076"/>
    <lineage>
        <taxon>Bacteria</taxon>
        <taxon>Bacillati</taxon>
        <taxon>Actinomycetota</taxon>
        <taxon>Actinomycetes</taxon>
        <taxon>Streptosporangiales</taxon>
        <taxon>Thermomonosporaceae</taxon>
        <taxon>Actinomadura</taxon>
    </lineage>
</organism>
<dbReference type="Proteomes" id="UP000431901">
    <property type="component" value="Unassembled WGS sequence"/>
</dbReference>
<feature type="region of interest" description="Disordered" evidence="1">
    <location>
        <begin position="282"/>
        <end position="329"/>
    </location>
</feature>
<accession>A0A6I4WBK5</accession>
<reference evidence="2 3" key="1">
    <citation type="submission" date="2019-12" db="EMBL/GenBank/DDBJ databases">
        <title>Nocardia macrotermitis sp. nov. and Nocardia aurantia sp. nov., isolated from the gut of the fungus growing-termite Macrotermes natalensis.</title>
        <authorList>
            <person name="Christine B."/>
            <person name="Rene B."/>
        </authorList>
    </citation>
    <scope>NUCLEOTIDE SEQUENCE [LARGE SCALE GENOMIC DNA]</scope>
    <source>
        <strain evidence="2 3">DSM 102126</strain>
    </source>
</reference>
<evidence type="ECO:0000256" key="1">
    <source>
        <dbReference type="SAM" id="MobiDB-lite"/>
    </source>
</evidence>